<sequence>MRNILLMIMLLGSSGIFLLFWLSPPEVFLEKPVSDSDGLPKADSYMLNISMLTYSKTGEKANSMLATEARHFKRANRLEVEKPDMVSFGKTPEDQPWHMTAEKGTVIKGGEQAVFTGSVYAWQTVGPTERKELTTEKLVLYPETHIAETDRHVTITTAQGKTTGVGMWSDLDSEVFKLLANVKGIHRAR</sequence>
<dbReference type="Gene3D" id="2.60.450.10">
    <property type="entry name" value="Lipopolysaccharide (LPS) transport protein A like domain"/>
    <property type="match status" value="1"/>
</dbReference>
<proteinExistence type="predicted"/>
<keyword evidence="1" id="KW-1003">Cell membrane</keyword>
<protein>
    <submittedName>
        <fullName evidence="6">LPS export ABC transporter periplasmic protein LptC</fullName>
    </submittedName>
</protein>
<keyword evidence="3" id="KW-0812">Transmembrane</keyword>
<reference evidence="6" key="2">
    <citation type="submission" date="2023-08" db="EMBL/GenBank/DDBJ databases">
        <authorList>
            <person name="Luo J."/>
        </authorList>
    </citation>
    <scope>NUCLEOTIDE SEQUENCE</scope>
    <source>
        <strain evidence="6">DSM 25064</strain>
    </source>
</reference>
<dbReference type="PANTHER" id="PTHR37481">
    <property type="entry name" value="LIPOPOLYSACCHARIDE EXPORT SYSTEM PROTEIN LPTC"/>
    <property type="match status" value="1"/>
</dbReference>
<evidence type="ECO:0000256" key="4">
    <source>
        <dbReference type="ARBA" id="ARBA00022989"/>
    </source>
</evidence>
<evidence type="ECO:0000313" key="6">
    <source>
        <dbReference type="EMBL" id="MDP1520069.1"/>
    </source>
</evidence>
<reference evidence="6" key="1">
    <citation type="journal article" date="2010" name="Int. J. Syst. Evol. Microbiol.">
        <title>Porticoccus litoralis gen. nov., sp. nov., a gammaproteobacterium isolated from the Yellow Sea.</title>
        <authorList>
            <person name="Oh H.M."/>
            <person name="Kim H."/>
            <person name="Kim K.M."/>
            <person name="Min G.S."/>
            <person name="Cho J.C."/>
        </authorList>
    </citation>
    <scope>NUCLEOTIDE SEQUENCE</scope>
    <source>
        <strain evidence="6">DSM 25064</strain>
    </source>
</reference>
<dbReference type="NCBIfam" id="TIGR04409">
    <property type="entry name" value="LptC_YrbK"/>
    <property type="match status" value="1"/>
</dbReference>
<evidence type="ECO:0000313" key="7">
    <source>
        <dbReference type="Proteomes" id="UP001178354"/>
    </source>
</evidence>
<dbReference type="GO" id="GO:0005886">
    <property type="term" value="C:plasma membrane"/>
    <property type="evidence" value="ECO:0007669"/>
    <property type="project" value="InterPro"/>
</dbReference>
<organism evidence="6 7">
    <name type="scientific">Porticoccus litoralis</name>
    <dbReference type="NCBI Taxonomy" id="434086"/>
    <lineage>
        <taxon>Bacteria</taxon>
        <taxon>Pseudomonadati</taxon>
        <taxon>Pseudomonadota</taxon>
        <taxon>Gammaproteobacteria</taxon>
        <taxon>Cellvibrionales</taxon>
        <taxon>Porticoccaceae</taxon>
        <taxon>Porticoccus</taxon>
    </lineage>
</organism>
<dbReference type="PANTHER" id="PTHR37481:SF1">
    <property type="entry name" value="LIPOPOLYSACCHARIDE EXPORT SYSTEM PROTEIN LPTC"/>
    <property type="match status" value="1"/>
</dbReference>
<keyword evidence="7" id="KW-1185">Reference proteome</keyword>
<keyword evidence="2" id="KW-0997">Cell inner membrane</keyword>
<dbReference type="GO" id="GO:0030288">
    <property type="term" value="C:outer membrane-bounded periplasmic space"/>
    <property type="evidence" value="ECO:0007669"/>
    <property type="project" value="TreeGrafter"/>
</dbReference>
<dbReference type="InterPro" id="IPR052363">
    <property type="entry name" value="LPS_export_LptC"/>
</dbReference>
<dbReference type="Pfam" id="PF06835">
    <property type="entry name" value="LptC"/>
    <property type="match status" value="1"/>
</dbReference>
<dbReference type="Proteomes" id="UP001178354">
    <property type="component" value="Unassembled WGS sequence"/>
</dbReference>
<comment type="caution">
    <text evidence="6">The sequence shown here is derived from an EMBL/GenBank/DDBJ whole genome shotgun (WGS) entry which is preliminary data.</text>
</comment>
<keyword evidence="5" id="KW-0472">Membrane</keyword>
<accession>A0AAW8B3E8</accession>
<dbReference type="GO" id="GO:0017089">
    <property type="term" value="F:glycolipid transfer activity"/>
    <property type="evidence" value="ECO:0007669"/>
    <property type="project" value="TreeGrafter"/>
</dbReference>
<dbReference type="RefSeq" id="WP_305169582.1">
    <property type="nucleotide sequence ID" value="NZ_JAUUUU010000001.1"/>
</dbReference>
<dbReference type="InterPro" id="IPR026265">
    <property type="entry name" value="LptC"/>
</dbReference>
<evidence type="ECO:0000256" key="2">
    <source>
        <dbReference type="ARBA" id="ARBA00022519"/>
    </source>
</evidence>
<evidence type="ECO:0000256" key="1">
    <source>
        <dbReference type="ARBA" id="ARBA00022475"/>
    </source>
</evidence>
<evidence type="ECO:0000256" key="5">
    <source>
        <dbReference type="ARBA" id="ARBA00023136"/>
    </source>
</evidence>
<dbReference type="AlphaFoldDB" id="A0AAW8B3E8"/>
<name>A0AAW8B3E8_9GAMM</name>
<gene>
    <name evidence="6" type="primary">lptC</name>
    <name evidence="6" type="ORF">Q8A57_03720</name>
</gene>
<keyword evidence="4" id="KW-1133">Transmembrane helix</keyword>
<dbReference type="GO" id="GO:0015221">
    <property type="term" value="F:lipopolysaccharide transmembrane transporter activity"/>
    <property type="evidence" value="ECO:0007669"/>
    <property type="project" value="InterPro"/>
</dbReference>
<dbReference type="InterPro" id="IPR010664">
    <property type="entry name" value="LipoPS_assembly_LptC-rel"/>
</dbReference>
<dbReference type="EMBL" id="JAUUUU010000001">
    <property type="protein sequence ID" value="MDP1520069.1"/>
    <property type="molecule type" value="Genomic_DNA"/>
</dbReference>
<evidence type="ECO:0000256" key="3">
    <source>
        <dbReference type="ARBA" id="ARBA00022692"/>
    </source>
</evidence>